<sequence length="59" mass="6864">MVELSHNSRDDQLLHTISYGLTLIFAFRSDERNLALRHRLKALFYGIPIRYGIGISFVK</sequence>
<proteinExistence type="predicted"/>
<keyword evidence="2" id="KW-1185">Reference proteome</keyword>
<reference evidence="2" key="1">
    <citation type="journal article" date="2019" name="Int. J. Syst. Evol. Microbiol.">
        <title>The Global Catalogue of Microorganisms (GCM) 10K type strain sequencing project: providing services to taxonomists for standard genome sequencing and annotation.</title>
        <authorList>
            <consortium name="The Broad Institute Genomics Platform"/>
            <consortium name="The Broad Institute Genome Sequencing Center for Infectious Disease"/>
            <person name="Wu L."/>
            <person name="Ma J."/>
        </authorList>
    </citation>
    <scope>NUCLEOTIDE SEQUENCE [LARGE SCALE GENOMIC DNA]</scope>
    <source>
        <strain evidence="2">CCM 7132</strain>
    </source>
</reference>
<organism evidence="1 2">
    <name type="scientific">Asaia siamensis</name>
    <dbReference type="NCBI Taxonomy" id="110479"/>
    <lineage>
        <taxon>Bacteria</taxon>
        <taxon>Pseudomonadati</taxon>
        <taxon>Pseudomonadota</taxon>
        <taxon>Alphaproteobacteria</taxon>
        <taxon>Acetobacterales</taxon>
        <taxon>Acetobacteraceae</taxon>
        <taxon>Asaia</taxon>
    </lineage>
</organism>
<evidence type="ECO:0000313" key="2">
    <source>
        <dbReference type="Proteomes" id="UP000637769"/>
    </source>
</evidence>
<dbReference type="EMBL" id="BMCH01000001">
    <property type="protein sequence ID" value="GGC23484.1"/>
    <property type="molecule type" value="Genomic_DNA"/>
</dbReference>
<dbReference type="Proteomes" id="UP000637769">
    <property type="component" value="Unassembled WGS sequence"/>
</dbReference>
<protein>
    <submittedName>
        <fullName evidence="1">Uncharacterized protein</fullName>
    </submittedName>
</protein>
<accession>A0ABQ1LDW7</accession>
<gene>
    <name evidence="1" type="ORF">GCM10007207_05940</name>
</gene>
<name>A0ABQ1LDW7_9PROT</name>
<comment type="caution">
    <text evidence="1">The sequence shown here is derived from an EMBL/GenBank/DDBJ whole genome shotgun (WGS) entry which is preliminary data.</text>
</comment>
<evidence type="ECO:0000313" key="1">
    <source>
        <dbReference type="EMBL" id="GGC23484.1"/>
    </source>
</evidence>